<feature type="compositionally biased region" description="Low complexity" evidence="1">
    <location>
        <begin position="72"/>
        <end position="83"/>
    </location>
</feature>
<dbReference type="Proteomes" id="UP001446871">
    <property type="component" value="Unassembled WGS sequence"/>
</dbReference>
<accession>A0ABR1TJH8</accession>
<protein>
    <submittedName>
        <fullName evidence="2">Uncharacterized protein</fullName>
    </submittedName>
</protein>
<evidence type="ECO:0000256" key="1">
    <source>
        <dbReference type="SAM" id="MobiDB-lite"/>
    </source>
</evidence>
<feature type="region of interest" description="Disordered" evidence="1">
    <location>
        <begin position="1"/>
        <end position="163"/>
    </location>
</feature>
<sequence>MPGSQAPSEGTKVTMGNQAPVTQEGTGAVQGSLAAESQAFQTSNRVTEGAPQEAYSNQESSSISGTDTGLKSGSAASAGTAPGYVGNLSNQDASGPHGKNLKEDPQLEGKNNSGEFGNANDPGRLAEKKFALGSSTAPIATGGQEEHLDKKSPYDALSSEKEA</sequence>
<keyword evidence="3" id="KW-1185">Reference proteome</keyword>
<feature type="compositionally biased region" description="Polar residues" evidence="1">
    <location>
        <begin position="14"/>
        <end position="25"/>
    </location>
</feature>
<comment type="caution">
    <text evidence="2">The sequence shown here is derived from an EMBL/GenBank/DDBJ whole genome shotgun (WGS) entry which is preliminary data.</text>
</comment>
<feature type="compositionally biased region" description="Basic and acidic residues" evidence="1">
    <location>
        <begin position="144"/>
        <end position="163"/>
    </location>
</feature>
<feature type="compositionally biased region" description="Polar residues" evidence="1">
    <location>
        <begin position="54"/>
        <end position="71"/>
    </location>
</feature>
<evidence type="ECO:0000313" key="2">
    <source>
        <dbReference type="EMBL" id="KAK8045828.1"/>
    </source>
</evidence>
<dbReference type="EMBL" id="JAQQWM010000009">
    <property type="protein sequence ID" value="KAK8045828.1"/>
    <property type="molecule type" value="Genomic_DNA"/>
</dbReference>
<name>A0ABR1TJH8_9PEZI</name>
<organism evidence="2 3">
    <name type="scientific">Apiospora saccharicola</name>
    <dbReference type="NCBI Taxonomy" id="335842"/>
    <lineage>
        <taxon>Eukaryota</taxon>
        <taxon>Fungi</taxon>
        <taxon>Dikarya</taxon>
        <taxon>Ascomycota</taxon>
        <taxon>Pezizomycotina</taxon>
        <taxon>Sordariomycetes</taxon>
        <taxon>Xylariomycetidae</taxon>
        <taxon>Amphisphaeriales</taxon>
        <taxon>Apiosporaceae</taxon>
        <taxon>Apiospora</taxon>
    </lineage>
</organism>
<gene>
    <name evidence="2" type="ORF">PG996_013892</name>
</gene>
<evidence type="ECO:0000313" key="3">
    <source>
        <dbReference type="Proteomes" id="UP001446871"/>
    </source>
</evidence>
<proteinExistence type="predicted"/>
<reference evidence="2 3" key="1">
    <citation type="submission" date="2023-01" db="EMBL/GenBank/DDBJ databases">
        <title>Analysis of 21 Apiospora genomes using comparative genomics revels a genus with tremendous synthesis potential of carbohydrate active enzymes and secondary metabolites.</title>
        <authorList>
            <person name="Sorensen T."/>
        </authorList>
    </citation>
    <scope>NUCLEOTIDE SEQUENCE [LARGE SCALE GENOMIC DNA]</scope>
    <source>
        <strain evidence="2 3">CBS 83171</strain>
    </source>
</reference>